<dbReference type="Gene3D" id="3.40.366.10">
    <property type="entry name" value="Malonyl-Coenzyme A Acyl Carrier Protein, domain 2"/>
    <property type="match status" value="1"/>
</dbReference>
<proteinExistence type="predicted"/>
<dbReference type="GO" id="GO:0016740">
    <property type="term" value="F:transferase activity"/>
    <property type="evidence" value="ECO:0007669"/>
    <property type="project" value="InterPro"/>
</dbReference>
<sequence length="68" mass="7941">QLYESEPLFNKWINLIDGEMTKINKGEWRLLEELIEKKNEQEPRIKDTNIAQLTLFAIEVALAVLLVS</sequence>
<evidence type="ECO:0000313" key="1">
    <source>
        <dbReference type="EMBL" id="CAF4131845.1"/>
    </source>
</evidence>
<protein>
    <submittedName>
        <fullName evidence="2">Uncharacterized protein</fullName>
    </submittedName>
</protein>
<name>A0A819X2K4_9BILA</name>
<comment type="caution">
    <text evidence="2">The sequence shown here is derived from an EMBL/GenBank/DDBJ whole genome shotgun (WGS) entry which is preliminary data.</text>
</comment>
<dbReference type="Proteomes" id="UP000663844">
    <property type="component" value="Unassembled WGS sequence"/>
</dbReference>
<gene>
    <name evidence="2" type="ORF">OKA104_LOCUS37475</name>
    <name evidence="1" type="ORF">OXD698_LOCUS37057</name>
</gene>
<dbReference type="Proteomes" id="UP000663881">
    <property type="component" value="Unassembled WGS sequence"/>
</dbReference>
<dbReference type="EMBL" id="CAJOAZ010006360">
    <property type="protein sequence ID" value="CAF4131845.1"/>
    <property type="molecule type" value="Genomic_DNA"/>
</dbReference>
<reference evidence="2" key="1">
    <citation type="submission" date="2021-02" db="EMBL/GenBank/DDBJ databases">
        <authorList>
            <person name="Nowell W R."/>
        </authorList>
    </citation>
    <scope>NUCLEOTIDE SEQUENCE</scope>
</reference>
<feature type="non-terminal residue" evidence="2">
    <location>
        <position position="1"/>
    </location>
</feature>
<evidence type="ECO:0000313" key="3">
    <source>
        <dbReference type="Proteomes" id="UP000663881"/>
    </source>
</evidence>
<dbReference type="EMBL" id="CAJOAY010006278">
    <property type="protein sequence ID" value="CAF4135587.1"/>
    <property type="molecule type" value="Genomic_DNA"/>
</dbReference>
<dbReference type="InterPro" id="IPR016035">
    <property type="entry name" value="Acyl_Trfase/lysoPLipase"/>
</dbReference>
<organism evidence="2 3">
    <name type="scientific">Adineta steineri</name>
    <dbReference type="NCBI Taxonomy" id="433720"/>
    <lineage>
        <taxon>Eukaryota</taxon>
        <taxon>Metazoa</taxon>
        <taxon>Spiralia</taxon>
        <taxon>Gnathifera</taxon>
        <taxon>Rotifera</taxon>
        <taxon>Eurotatoria</taxon>
        <taxon>Bdelloidea</taxon>
        <taxon>Adinetida</taxon>
        <taxon>Adinetidae</taxon>
        <taxon>Adineta</taxon>
    </lineage>
</organism>
<dbReference type="SUPFAM" id="SSF52151">
    <property type="entry name" value="FabD/lysophospholipase-like"/>
    <property type="match status" value="1"/>
</dbReference>
<accession>A0A819X2K4</accession>
<dbReference type="AlphaFoldDB" id="A0A819X2K4"/>
<evidence type="ECO:0000313" key="2">
    <source>
        <dbReference type="EMBL" id="CAF4135587.1"/>
    </source>
</evidence>
<dbReference type="InterPro" id="IPR001227">
    <property type="entry name" value="Ac_transferase_dom_sf"/>
</dbReference>